<keyword evidence="2" id="KW-1185">Reference proteome</keyword>
<reference evidence="1 2" key="1">
    <citation type="submission" date="2020-08" db="EMBL/GenBank/DDBJ databases">
        <title>Genomic Encyclopedia of Type Strains, Phase IV (KMG-IV): sequencing the most valuable type-strain genomes for metagenomic binning, comparative biology and taxonomic classification.</title>
        <authorList>
            <person name="Goeker M."/>
        </authorList>
    </citation>
    <scope>NUCLEOTIDE SEQUENCE [LARGE SCALE GENOMIC DNA]</scope>
    <source>
        <strain evidence="1 2">DSM 26575</strain>
    </source>
</reference>
<sequence>MSDLIFIGFPTEAKAEEIRQKVLSLQQEYLIELEDAVVVVKNEKAHIKLNQLVNLTTRGAASGALWGTLIGAIFLMPLVGTALGAASGALAGELSDGGINDQFMKKAASVLQPGTAGLFLLVRKMTTDKVLADLRGVGGELLQTSFDETREAALREALSAAQAEAETAPAATS</sequence>
<name>A0A7W6CSW6_9HYPH</name>
<gene>
    <name evidence="1" type="ORF">GGQ67_000683</name>
</gene>
<accession>A0A7W6CSW6</accession>
<comment type="caution">
    <text evidence="1">The sequence shown here is derived from an EMBL/GenBank/DDBJ whole genome shotgun (WGS) entry which is preliminary data.</text>
</comment>
<proteinExistence type="predicted"/>
<dbReference type="AlphaFoldDB" id="A0A7W6CSW6"/>
<protein>
    <submittedName>
        <fullName evidence="1">Putative membrane protein</fullName>
    </submittedName>
</protein>
<dbReference type="Proteomes" id="UP000582090">
    <property type="component" value="Unassembled WGS sequence"/>
</dbReference>
<organism evidence="1 2">
    <name type="scientific">Rhizobium metallidurans</name>
    <dbReference type="NCBI Taxonomy" id="1265931"/>
    <lineage>
        <taxon>Bacteria</taxon>
        <taxon>Pseudomonadati</taxon>
        <taxon>Pseudomonadota</taxon>
        <taxon>Alphaproteobacteria</taxon>
        <taxon>Hyphomicrobiales</taxon>
        <taxon>Rhizobiaceae</taxon>
        <taxon>Rhizobium/Agrobacterium group</taxon>
        <taxon>Rhizobium</taxon>
    </lineage>
</organism>
<evidence type="ECO:0000313" key="1">
    <source>
        <dbReference type="EMBL" id="MBB3963065.1"/>
    </source>
</evidence>
<dbReference type="EMBL" id="JACIDW010000001">
    <property type="protein sequence ID" value="MBB3963065.1"/>
    <property type="molecule type" value="Genomic_DNA"/>
</dbReference>
<dbReference type="InterPro" id="IPR009200">
    <property type="entry name" value="DUF1269_membrane"/>
</dbReference>
<evidence type="ECO:0000313" key="2">
    <source>
        <dbReference type="Proteomes" id="UP000582090"/>
    </source>
</evidence>
<dbReference type="Pfam" id="PF06897">
    <property type="entry name" value="DUF1269"/>
    <property type="match status" value="1"/>
</dbReference>
<dbReference type="RefSeq" id="WP_183898747.1">
    <property type="nucleotide sequence ID" value="NZ_JACIDW010000001.1"/>
</dbReference>